<proteinExistence type="predicted"/>
<dbReference type="eggNOG" id="arCOG02739">
    <property type="taxonomic scope" value="Archaea"/>
</dbReference>
<protein>
    <recommendedName>
        <fullName evidence="3">Dinitrogenase iron-molybdenum cofactor biosynthesis domain-containing protein</fullName>
    </recommendedName>
</protein>
<reference evidence="1 2" key="1">
    <citation type="journal article" date="2010" name="Appl. Environ. Microbiol.">
        <title>The genome sequence of the crenarchaeon Acidilobus saccharovorans supports a new order, Acidilobales, and suggests an important ecological role in terrestrial acidic hot springs.</title>
        <authorList>
            <person name="Mardanov A.V."/>
            <person name="Svetlitchnyi V.A."/>
            <person name="Beletsky A.V."/>
            <person name="Prokofeva M.I."/>
            <person name="Bonch-Osmolovskaya E.A."/>
            <person name="Ravin N.V."/>
            <person name="Skryabin K.G."/>
        </authorList>
    </citation>
    <scope>NUCLEOTIDE SEQUENCE [LARGE SCALE GENOMIC DNA]</scope>
    <source>
        <strain evidence="2">DSM 16705 / JCM 18335 / VKM B-2471 / 345-15</strain>
    </source>
</reference>
<dbReference type="KEGG" id="asc:ASAC_0071"/>
<sequence length="107" mass="11770">MSSRAKYMALGVLDGTSVAVEKVVENPALNARERRPTFIRACREAGAQVVIAAHGSYCIPSALEARRGRLRLLVGEGRPEDLRLREAGAWEFIYSSLLATFERAKGH</sequence>
<dbReference type="AlphaFoldDB" id="D9PZJ1"/>
<gene>
    <name evidence="1" type="ordered locus">ASAC_0071</name>
</gene>
<evidence type="ECO:0008006" key="3">
    <source>
        <dbReference type="Google" id="ProtNLM"/>
    </source>
</evidence>
<dbReference type="EMBL" id="CP001742">
    <property type="protein sequence ID" value="ADL18479.1"/>
    <property type="molecule type" value="Genomic_DNA"/>
</dbReference>
<accession>D9PZJ1</accession>
<dbReference type="STRING" id="666510.ASAC_0071"/>
<evidence type="ECO:0000313" key="1">
    <source>
        <dbReference type="EMBL" id="ADL18479.1"/>
    </source>
</evidence>
<dbReference type="HOGENOM" id="CLU_2044290_0_0_2"/>
<evidence type="ECO:0000313" key="2">
    <source>
        <dbReference type="Proteomes" id="UP000000346"/>
    </source>
</evidence>
<name>D9PZJ1_ACIS3</name>
<dbReference type="InParanoid" id="D9PZJ1"/>
<organism evidence="1 2">
    <name type="scientific">Acidilobus saccharovorans (strain DSM 16705 / JCM 18335 / VKM B-2471 / 345-15)</name>
    <dbReference type="NCBI Taxonomy" id="666510"/>
    <lineage>
        <taxon>Archaea</taxon>
        <taxon>Thermoproteota</taxon>
        <taxon>Thermoprotei</taxon>
        <taxon>Acidilobales</taxon>
        <taxon>Acidilobaceae</taxon>
        <taxon>Acidilobus</taxon>
    </lineage>
</organism>
<dbReference type="Proteomes" id="UP000000346">
    <property type="component" value="Chromosome"/>
</dbReference>
<keyword evidence="2" id="KW-1185">Reference proteome</keyword>